<reference evidence="1" key="1">
    <citation type="submission" date="2021-03" db="EMBL/GenBank/DDBJ databases">
        <title>Draft genome sequence of rust myrtle Austropuccinia psidii MF-1, a brazilian biotype.</title>
        <authorList>
            <person name="Quecine M.C."/>
            <person name="Pachon D.M.R."/>
            <person name="Bonatelli M.L."/>
            <person name="Correr F.H."/>
            <person name="Franceschini L.M."/>
            <person name="Leite T.F."/>
            <person name="Margarido G.R.A."/>
            <person name="Almeida C.A."/>
            <person name="Ferrarezi J.A."/>
            <person name="Labate C.A."/>
        </authorList>
    </citation>
    <scope>NUCLEOTIDE SEQUENCE</scope>
    <source>
        <strain evidence="1">MF-1</strain>
    </source>
</reference>
<name>A0A9Q3C5C7_9BASI</name>
<proteinExistence type="predicted"/>
<organism evidence="1 2">
    <name type="scientific">Austropuccinia psidii MF-1</name>
    <dbReference type="NCBI Taxonomy" id="1389203"/>
    <lineage>
        <taxon>Eukaryota</taxon>
        <taxon>Fungi</taxon>
        <taxon>Dikarya</taxon>
        <taxon>Basidiomycota</taxon>
        <taxon>Pucciniomycotina</taxon>
        <taxon>Pucciniomycetes</taxon>
        <taxon>Pucciniales</taxon>
        <taxon>Sphaerophragmiaceae</taxon>
        <taxon>Austropuccinia</taxon>
    </lineage>
</organism>
<protein>
    <submittedName>
        <fullName evidence="1">Uncharacterized protein</fullName>
    </submittedName>
</protein>
<dbReference type="EMBL" id="AVOT02004519">
    <property type="protein sequence ID" value="MBW0476586.1"/>
    <property type="molecule type" value="Genomic_DNA"/>
</dbReference>
<dbReference type="Proteomes" id="UP000765509">
    <property type="component" value="Unassembled WGS sequence"/>
</dbReference>
<sequence length="75" mass="8318">MHPHRPPDVTPTLAHLHPHHSLRFHTPTAYHPYAHIVPSQHTPNAALTLALSLCYCSALKMRLQCCPPISALTTP</sequence>
<comment type="caution">
    <text evidence="1">The sequence shown here is derived from an EMBL/GenBank/DDBJ whole genome shotgun (WGS) entry which is preliminary data.</text>
</comment>
<gene>
    <name evidence="1" type="ORF">O181_016301</name>
</gene>
<accession>A0A9Q3C5C7</accession>
<evidence type="ECO:0000313" key="2">
    <source>
        <dbReference type="Proteomes" id="UP000765509"/>
    </source>
</evidence>
<keyword evidence="2" id="KW-1185">Reference proteome</keyword>
<evidence type="ECO:0000313" key="1">
    <source>
        <dbReference type="EMBL" id="MBW0476586.1"/>
    </source>
</evidence>
<dbReference type="AlphaFoldDB" id="A0A9Q3C5C7"/>